<dbReference type="PANTHER" id="PTHR43798:SF33">
    <property type="entry name" value="HYDROLASE, PUTATIVE (AFU_ORTHOLOGUE AFUA_2G14860)-RELATED"/>
    <property type="match status" value="1"/>
</dbReference>
<dbReference type="AlphaFoldDB" id="A0A418SK20"/>
<dbReference type="GO" id="GO:0016020">
    <property type="term" value="C:membrane"/>
    <property type="evidence" value="ECO:0007669"/>
    <property type="project" value="TreeGrafter"/>
</dbReference>
<feature type="domain" description="AB hydrolase-1" evidence="1">
    <location>
        <begin position="38"/>
        <end position="266"/>
    </location>
</feature>
<dbReference type="KEGG" id="palw:PSAL_034870"/>
<evidence type="ECO:0000259" key="1">
    <source>
        <dbReference type="Pfam" id="PF00561"/>
    </source>
</evidence>
<dbReference type="InterPro" id="IPR000073">
    <property type="entry name" value="AB_hydrolase_1"/>
</dbReference>
<sequence>MSTVTQSATYVPESGPAGVETGTAAGITYLRRKGPGRVLICLHGIGSRGESFVPMLPDLPADWDVIAWNAPGYSGSAPLGADWPVEADYSAALLGLLDALELGRVTLLGHSLGTLMGARFAADHGDRVTALVLGASACGHGQAPGVLSQAAQDRLEALQAEGAEAFAASRAPRLLADAPGNPGALKRVCDAMAAVTQPGYGQAVRMLASGQLEDSLSQVTAPTGFLWGDGDVVTPRAQTDRARAARGGTAPLGVIACAGHALHAEAPQALAAALIEILSELDQQNASSS</sequence>
<accession>A0A418SK20</accession>
<dbReference type="Proteomes" id="UP000283786">
    <property type="component" value="Chromosome"/>
</dbReference>
<dbReference type="EMBL" id="CP060436">
    <property type="protein sequence ID" value="QPM92223.1"/>
    <property type="molecule type" value="Genomic_DNA"/>
</dbReference>
<dbReference type="InterPro" id="IPR050266">
    <property type="entry name" value="AB_hydrolase_sf"/>
</dbReference>
<keyword evidence="2" id="KW-0378">Hydrolase</keyword>
<protein>
    <submittedName>
        <fullName evidence="2">(E)-2-((N-methylformamido)methylene)succinate hydrolase</fullName>
        <ecNumber evidence="2">3.5.1.-</ecNumber>
    </submittedName>
</protein>
<dbReference type="RefSeq" id="WP_196941879.1">
    <property type="nucleotide sequence ID" value="NZ_CP060436.1"/>
</dbReference>
<dbReference type="Pfam" id="PF00561">
    <property type="entry name" value="Abhydrolase_1"/>
    <property type="match status" value="1"/>
</dbReference>
<name>A0A418SK20_9RHOB</name>
<dbReference type="Gene3D" id="3.40.50.1820">
    <property type="entry name" value="alpha/beta hydrolase"/>
    <property type="match status" value="1"/>
</dbReference>
<dbReference type="GO" id="GO:0016787">
    <property type="term" value="F:hydrolase activity"/>
    <property type="evidence" value="ECO:0007669"/>
    <property type="project" value="UniProtKB-KW"/>
</dbReference>
<evidence type="ECO:0000313" key="2">
    <source>
        <dbReference type="EMBL" id="QPM92223.1"/>
    </source>
</evidence>
<dbReference type="EC" id="3.5.1.-" evidence="2"/>
<keyword evidence="3" id="KW-1185">Reference proteome</keyword>
<dbReference type="InterPro" id="IPR029058">
    <property type="entry name" value="AB_hydrolase_fold"/>
</dbReference>
<organism evidence="2 3">
    <name type="scientific">Pseudooceanicola algae</name>
    <dbReference type="NCBI Taxonomy" id="1537215"/>
    <lineage>
        <taxon>Bacteria</taxon>
        <taxon>Pseudomonadati</taxon>
        <taxon>Pseudomonadota</taxon>
        <taxon>Alphaproteobacteria</taxon>
        <taxon>Rhodobacterales</taxon>
        <taxon>Paracoccaceae</taxon>
        <taxon>Pseudooceanicola</taxon>
    </lineage>
</organism>
<dbReference type="PANTHER" id="PTHR43798">
    <property type="entry name" value="MONOACYLGLYCEROL LIPASE"/>
    <property type="match status" value="1"/>
</dbReference>
<evidence type="ECO:0000313" key="3">
    <source>
        <dbReference type="Proteomes" id="UP000283786"/>
    </source>
</evidence>
<reference evidence="2 3" key="1">
    <citation type="submission" date="2020-08" db="EMBL/GenBank/DDBJ databases">
        <title>Genome sequence of Rhodobacteraceae bacterium Lw-13e.</title>
        <authorList>
            <person name="Poehlein A."/>
            <person name="Wolter L."/>
            <person name="Daniel R."/>
            <person name="Brinkhoff T."/>
        </authorList>
    </citation>
    <scope>NUCLEOTIDE SEQUENCE [LARGE SCALE GENOMIC DNA]</scope>
    <source>
        <strain evidence="2 3">Lw-13e</strain>
    </source>
</reference>
<gene>
    <name evidence="2" type="primary">tgnD_2</name>
    <name evidence="2" type="ORF">PSAL_034870</name>
</gene>
<proteinExistence type="predicted"/>
<dbReference type="SUPFAM" id="SSF53474">
    <property type="entry name" value="alpha/beta-Hydrolases"/>
    <property type="match status" value="1"/>
</dbReference>